<dbReference type="InterPro" id="IPR039556">
    <property type="entry name" value="ICL/PEPM"/>
</dbReference>
<proteinExistence type="predicted"/>
<evidence type="ECO:0000313" key="2">
    <source>
        <dbReference type="Proteomes" id="UP000445696"/>
    </source>
</evidence>
<gene>
    <name evidence="1" type="ORF">GQF03_16235</name>
</gene>
<dbReference type="Gene3D" id="3.20.20.60">
    <property type="entry name" value="Phosphoenolpyruvate-binding domains"/>
    <property type="match status" value="1"/>
</dbReference>
<dbReference type="InterPro" id="IPR040442">
    <property type="entry name" value="Pyrv_kinase-like_dom_sf"/>
</dbReference>
<dbReference type="CDD" id="cd00377">
    <property type="entry name" value="ICL_PEPM"/>
    <property type="match status" value="1"/>
</dbReference>
<accession>A0A845MKU9</accession>
<name>A0A845MKU9_9PROT</name>
<organism evidence="1 2">
    <name type="scientific">Sneathiella chungangensis</name>
    <dbReference type="NCBI Taxonomy" id="1418234"/>
    <lineage>
        <taxon>Bacteria</taxon>
        <taxon>Pseudomonadati</taxon>
        <taxon>Pseudomonadota</taxon>
        <taxon>Alphaproteobacteria</taxon>
        <taxon>Sneathiellales</taxon>
        <taxon>Sneathiellaceae</taxon>
        <taxon>Sneathiella</taxon>
    </lineage>
</organism>
<dbReference type="AlphaFoldDB" id="A0A845MKU9"/>
<dbReference type="OrthoDB" id="9771433at2"/>
<protein>
    <submittedName>
        <fullName evidence="1">Carboxyvinyl-carboxyphosphonate phosphorylmutase</fullName>
    </submittedName>
</protein>
<sequence length="296" mass="32028">MKGILMPKVSELRAGLRSRIENGPIVVAPGSGDALGARLVQSQGFEAAYMSGFAVEGTYGKPDVGLLGLKEMADRAAQMVDTIEIPLICDADNGYGGAINVIRTVREFERAGVSAIHIEDQIFPKKCGSMEGRTCVETPEMVGKIKAALDTRTDPNFMIIARTDIFVSEGRQAAADRLATYAEAGADMLLVTGPYTTEDAESLIKGASRPLVYLNAETLTMPMMPVSRLEELGVGLVLFPLSLLLSSTQAMLRTLSVIKNQGTTLNTMSESSVPWKEFTSLVGFEDIKRYEEEYSK</sequence>
<dbReference type="PANTHER" id="PTHR42905:SF5">
    <property type="entry name" value="CARBOXYVINYL-CARBOXYPHOSPHONATE PHOSPHORYLMUTASE, CHLOROPLASTIC"/>
    <property type="match status" value="1"/>
</dbReference>
<reference evidence="1 2" key="1">
    <citation type="journal article" date="2014" name="Int. J. Syst. Evol. Microbiol.">
        <title>Sneathiella chungangensis sp. nov., isolated from a marine sand, and emended description of the genus Sneathiella.</title>
        <authorList>
            <person name="Siamphan C."/>
            <person name="Kim H."/>
            <person name="Lee J.S."/>
            <person name="Kim W."/>
        </authorList>
    </citation>
    <scope>NUCLEOTIDE SEQUENCE [LARGE SCALE GENOMIC DNA]</scope>
    <source>
        <strain evidence="1 2">KCTC 32476</strain>
    </source>
</reference>
<comment type="caution">
    <text evidence="1">The sequence shown here is derived from an EMBL/GenBank/DDBJ whole genome shotgun (WGS) entry which is preliminary data.</text>
</comment>
<dbReference type="GO" id="GO:0016833">
    <property type="term" value="F:oxo-acid-lyase activity"/>
    <property type="evidence" value="ECO:0007669"/>
    <property type="project" value="UniProtKB-ARBA"/>
</dbReference>
<dbReference type="SUPFAM" id="SSF51621">
    <property type="entry name" value="Phosphoenolpyruvate/pyruvate domain"/>
    <property type="match status" value="1"/>
</dbReference>
<dbReference type="Pfam" id="PF13714">
    <property type="entry name" value="PEP_mutase"/>
    <property type="match status" value="1"/>
</dbReference>
<dbReference type="Proteomes" id="UP000445696">
    <property type="component" value="Unassembled WGS sequence"/>
</dbReference>
<evidence type="ECO:0000313" key="1">
    <source>
        <dbReference type="EMBL" id="MZR23886.1"/>
    </source>
</evidence>
<dbReference type="RefSeq" id="WP_161340311.1">
    <property type="nucleotide sequence ID" value="NZ_JBHSDG010000003.1"/>
</dbReference>
<dbReference type="PANTHER" id="PTHR42905">
    <property type="entry name" value="PHOSPHOENOLPYRUVATE CARBOXYLASE"/>
    <property type="match status" value="1"/>
</dbReference>
<dbReference type="InterPro" id="IPR015813">
    <property type="entry name" value="Pyrv/PenolPyrv_kinase-like_dom"/>
</dbReference>
<dbReference type="EMBL" id="WTVA01000015">
    <property type="protein sequence ID" value="MZR23886.1"/>
    <property type="molecule type" value="Genomic_DNA"/>
</dbReference>
<keyword evidence="2" id="KW-1185">Reference proteome</keyword>